<reference evidence="1 2" key="1">
    <citation type="submission" date="2020-05" db="EMBL/GenBank/DDBJ databases">
        <authorList>
            <person name="Petersen J."/>
            <person name="Sayavedra L."/>
        </authorList>
    </citation>
    <scope>NUCLEOTIDE SEQUENCE [LARGE SCALE GENOMIC DNA]</scope>
    <source>
        <strain evidence="1">B thermophilus SOXS</strain>
    </source>
</reference>
<evidence type="ECO:0000313" key="1">
    <source>
        <dbReference type="EMBL" id="CAB5499607.1"/>
    </source>
</evidence>
<comment type="caution">
    <text evidence="1">The sequence shown here is derived from an EMBL/GenBank/DDBJ whole genome shotgun (WGS) entry which is preliminary data.</text>
</comment>
<dbReference type="Proteomes" id="UP000643672">
    <property type="component" value="Unassembled WGS sequence"/>
</dbReference>
<protein>
    <submittedName>
        <fullName evidence="1">Uncharacterized protein</fullName>
    </submittedName>
</protein>
<keyword evidence="2" id="KW-1185">Reference proteome</keyword>
<organism evidence="1 2">
    <name type="scientific">Bathymodiolus thermophilus thioautotrophic gill symbiont</name>
    <dbReference type="NCBI Taxonomy" id="2360"/>
    <lineage>
        <taxon>Bacteria</taxon>
        <taxon>Pseudomonadati</taxon>
        <taxon>Pseudomonadota</taxon>
        <taxon>Gammaproteobacteria</taxon>
        <taxon>sulfur-oxidizing symbionts</taxon>
    </lineage>
</organism>
<dbReference type="EMBL" id="CAESAQ020000053">
    <property type="protein sequence ID" value="CAB5499607.1"/>
    <property type="molecule type" value="Genomic_DNA"/>
</dbReference>
<name>A0A8H9CFK5_9GAMM</name>
<sequence>MLNLVIFSNLVLASTKAGFIPLEGSRCRWKNYQVSESGLLMIAHIYTKILK</sequence>
<accession>A0A8H9CFK5</accession>
<gene>
    <name evidence="1" type="ORF">THERMOS_1047</name>
</gene>
<dbReference type="AlphaFoldDB" id="A0A8H9CFK5"/>
<evidence type="ECO:0000313" key="2">
    <source>
        <dbReference type="Proteomes" id="UP000643672"/>
    </source>
</evidence>
<proteinExistence type="predicted"/>